<feature type="domain" description="Exonuclease" evidence="3">
    <location>
        <begin position="43"/>
        <end position="210"/>
    </location>
</feature>
<sequence>MFGKLFKKGKTDFYNDPICNYVVKICETYNKTDFLNRAIFDVEFCVVDTETTGLDINTAKIINLAAVKIKGFKIIDYYNVFINPGKSIDPESIKWHGITDEMVKDKPFVVEVMPEFVKFIRKSVIVGHHIRFDVDMISKELTETFGCALKQKYLDTMFIYTRGIAKKDDHVGLDFLLDLYKVKCNSRHTALGDAMATAEVFNKMVMQISDTCKTVRDLYELHREQT</sequence>
<dbReference type="InterPro" id="IPR036397">
    <property type="entry name" value="RNaseH_sf"/>
</dbReference>
<keyword evidence="4" id="KW-0540">Nuclease</keyword>
<comment type="caution">
    <text evidence="4">The sequence shown here is derived from an EMBL/GenBank/DDBJ whole genome shotgun (WGS) entry which is preliminary data.</text>
</comment>
<dbReference type="GO" id="GO:0045004">
    <property type="term" value="P:DNA replication proofreading"/>
    <property type="evidence" value="ECO:0007669"/>
    <property type="project" value="TreeGrafter"/>
</dbReference>
<keyword evidence="4" id="KW-0269">Exonuclease</keyword>
<dbReference type="InterPro" id="IPR013520">
    <property type="entry name" value="Ribonucl_H"/>
</dbReference>
<evidence type="ECO:0000256" key="1">
    <source>
        <dbReference type="ARBA" id="ARBA00025483"/>
    </source>
</evidence>
<dbReference type="FunFam" id="3.30.420.10:FF:000045">
    <property type="entry name" value="3'-5' exonuclease DinG"/>
    <property type="match status" value="1"/>
</dbReference>
<dbReference type="InterPro" id="IPR006054">
    <property type="entry name" value="DnaQ"/>
</dbReference>
<evidence type="ECO:0000313" key="5">
    <source>
        <dbReference type="Proteomes" id="UP000242881"/>
    </source>
</evidence>
<evidence type="ECO:0000259" key="3">
    <source>
        <dbReference type="SMART" id="SM00479"/>
    </source>
</evidence>
<dbReference type="GO" id="GO:0003887">
    <property type="term" value="F:DNA-directed DNA polymerase activity"/>
    <property type="evidence" value="ECO:0007669"/>
    <property type="project" value="InterPro"/>
</dbReference>
<gene>
    <name evidence="4" type="ORF">C0187_00080</name>
</gene>
<dbReference type="AlphaFoldDB" id="A0A2J6WRS8"/>
<comment type="subunit">
    <text evidence="2">DNA polymerase III contains a core (composed of alpha, epsilon and theta chains) that associates with a tau subunit. This core dimerizes to form the POLIII' complex. PolIII' associates with the gamma complex (composed of gamma, delta, delta', psi and chi chains) and with the beta chain to form the complete DNA polymerase III complex.</text>
</comment>
<name>A0A2J6WRS8_9BACT</name>
<organism evidence="4 5">
    <name type="scientific">Calditerrivibrio nitroreducens</name>
    <dbReference type="NCBI Taxonomy" id="477976"/>
    <lineage>
        <taxon>Bacteria</taxon>
        <taxon>Pseudomonadati</taxon>
        <taxon>Deferribacterota</taxon>
        <taxon>Deferribacteres</taxon>
        <taxon>Deferribacterales</taxon>
        <taxon>Calditerrivibrionaceae</taxon>
    </lineage>
</organism>
<comment type="function">
    <text evidence="1">DNA polymerase III is a complex, multichain enzyme responsible for most of the replicative synthesis in bacteria. The epsilon subunit contain the editing function and is a proofreading 3'-5' exonuclease.</text>
</comment>
<dbReference type="GO" id="GO:0005829">
    <property type="term" value="C:cytosol"/>
    <property type="evidence" value="ECO:0007669"/>
    <property type="project" value="TreeGrafter"/>
</dbReference>
<dbReference type="EMBL" id="PNIN01000001">
    <property type="protein sequence ID" value="PMP73097.1"/>
    <property type="molecule type" value="Genomic_DNA"/>
</dbReference>
<keyword evidence="4" id="KW-0378">Hydrolase</keyword>
<reference evidence="4 5" key="1">
    <citation type="submission" date="2018-01" db="EMBL/GenBank/DDBJ databases">
        <title>Metagenomic assembled genomes from two thermal pools in the Uzon Caldera, Kamchatka, Russia.</title>
        <authorList>
            <person name="Wilkins L."/>
            <person name="Ettinger C."/>
        </authorList>
    </citation>
    <scope>NUCLEOTIDE SEQUENCE [LARGE SCALE GENOMIC DNA]</scope>
    <source>
        <strain evidence="4">ZAV-05</strain>
    </source>
</reference>
<dbReference type="InterPro" id="IPR012337">
    <property type="entry name" value="RNaseH-like_sf"/>
</dbReference>
<dbReference type="PANTHER" id="PTHR30231">
    <property type="entry name" value="DNA POLYMERASE III SUBUNIT EPSILON"/>
    <property type="match status" value="1"/>
</dbReference>
<evidence type="ECO:0000313" key="4">
    <source>
        <dbReference type="EMBL" id="PMP73097.1"/>
    </source>
</evidence>
<dbReference type="GO" id="GO:0008408">
    <property type="term" value="F:3'-5' exonuclease activity"/>
    <property type="evidence" value="ECO:0007669"/>
    <property type="project" value="TreeGrafter"/>
</dbReference>
<dbReference type="SMART" id="SM00479">
    <property type="entry name" value="EXOIII"/>
    <property type="match status" value="1"/>
</dbReference>
<protein>
    <submittedName>
        <fullName evidence="4">3'-5' exonuclease</fullName>
    </submittedName>
</protein>
<dbReference type="SUPFAM" id="SSF53098">
    <property type="entry name" value="Ribonuclease H-like"/>
    <property type="match status" value="1"/>
</dbReference>
<dbReference type="Gene3D" id="3.30.420.10">
    <property type="entry name" value="Ribonuclease H-like superfamily/Ribonuclease H"/>
    <property type="match status" value="1"/>
</dbReference>
<dbReference type="PANTHER" id="PTHR30231:SF41">
    <property type="entry name" value="DNA POLYMERASE III SUBUNIT EPSILON"/>
    <property type="match status" value="1"/>
</dbReference>
<dbReference type="NCBIfam" id="TIGR00573">
    <property type="entry name" value="dnaq"/>
    <property type="match status" value="1"/>
</dbReference>
<accession>A0A2J6WRS8</accession>
<dbReference type="CDD" id="cd06127">
    <property type="entry name" value="DEDDh"/>
    <property type="match status" value="1"/>
</dbReference>
<proteinExistence type="predicted"/>
<dbReference type="GO" id="GO:0003677">
    <property type="term" value="F:DNA binding"/>
    <property type="evidence" value="ECO:0007669"/>
    <property type="project" value="InterPro"/>
</dbReference>
<dbReference type="Proteomes" id="UP000242881">
    <property type="component" value="Unassembled WGS sequence"/>
</dbReference>
<evidence type="ECO:0000256" key="2">
    <source>
        <dbReference type="ARBA" id="ARBA00026073"/>
    </source>
</evidence>
<dbReference type="Pfam" id="PF00929">
    <property type="entry name" value="RNase_T"/>
    <property type="match status" value="1"/>
</dbReference>